<feature type="region of interest" description="Disordered" evidence="2">
    <location>
        <begin position="305"/>
        <end position="359"/>
    </location>
</feature>
<dbReference type="Gene3D" id="1.20.5.340">
    <property type="match status" value="1"/>
</dbReference>
<feature type="compositionally biased region" description="Low complexity" evidence="2">
    <location>
        <begin position="315"/>
        <end position="328"/>
    </location>
</feature>
<sequence>ALIVNSSGNLELVKVQLLDTLRGLKATRENFFKKAEVMEAEFGRTEKKWDEKLRVKLARLSEVEDAYRTLKQRYEKQSAKLAKYHADLKHVEAALREAETRARDAEVERRAIEARLREAEDHVRLIGDEAERRVGEVLADRRALEKQLDASRRKTDQLEGWRRSHSTAALSASNVPDDRRHLQKINHSLTEDMKQKNLYLEERELELRNAKVSVVSYDYSLGVVFAQYLEIASAYDKLGKENEKLEAQLKAAMRKLSDFTDRQGPLEMAMYKESSDAVDPYLRRSRAGSTVRVLDANLSADADADAEMDVGRAESMPSRDGSRSSSPMLAIAGAPRASRVHRVPAAGEPRWRTVSGSMK</sequence>
<proteinExistence type="predicted"/>
<reference evidence="4" key="1">
    <citation type="journal article" date="2018" name="Nat. Microbiol.">
        <title>Leveraging single-cell genomics to expand the fungal tree of life.</title>
        <authorList>
            <person name="Ahrendt S.R."/>
            <person name="Quandt C.A."/>
            <person name="Ciobanu D."/>
            <person name="Clum A."/>
            <person name="Salamov A."/>
            <person name="Andreopoulos B."/>
            <person name="Cheng J.F."/>
            <person name="Woyke T."/>
            <person name="Pelin A."/>
            <person name="Henrissat B."/>
            <person name="Reynolds N.K."/>
            <person name="Benny G.L."/>
            <person name="Smith M.E."/>
            <person name="James T.Y."/>
            <person name="Grigoriev I.V."/>
        </authorList>
    </citation>
    <scope>NUCLEOTIDE SEQUENCE [LARGE SCALE GENOMIC DNA]</scope>
</reference>
<dbReference type="AlphaFoldDB" id="A0A4P9WD40"/>
<gene>
    <name evidence="3" type="ORF">BDK51DRAFT_34048</name>
</gene>
<protein>
    <submittedName>
        <fullName evidence="3">Uncharacterized protein</fullName>
    </submittedName>
</protein>
<evidence type="ECO:0000313" key="4">
    <source>
        <dbReference type="Proteomes" id="UP000269721"/>
    </source>
</evidence>
<feature type="coiled-coil region" evidence="1">
    <location>
        <begin position="228"/>
        <end position="262"/>
    </location>
</feature>
<feature type="coiled-coil region" evidence="1">
    <location>
        <begin position="60"/>
        <end position="122"/>
    </location>
</feature>
<feature type="non-terminal residue" evidence="3">
    <location>
        <position position="1"/>
    </location>
</feature>
<evidence type="ECO:0000256" key="1">
    <source>
        <dbReference type="SAM" id="Coils"/>
    </source>
</evidence>
<name>A0A4P9WD40_9FUNG</name>
<keyword evidence="4" id="KW-1185">Reference proteome</keyword>
<dbReference type="SUPFAM" id="SSF57997">
    <property type="entry name" value="Tropomyosin"/>
    <property type="match status" value="1"/>
</dbReference>
<organism evidence="3 4">
    <name type="scientific">Blyttiomyces helicus</name>
    <dbReference type="NCBI Taxonomy" id="388810"/>
    <lineage>
        <taxon>Eukaryota</taxon>
        <taxon>Fungi</taxon>
        <taxon>Fungi incertae sedis</taxon>
        <taxon>Chytridiomycota</taxon>
        <taxon>Chytridiomycota incertae sedis</taxon>
        <taxon>Chytridiomycetes</taxon>
        <taxon>Chytridiomycetes incertae sedis</taxon>
        <taxon>Blyttiomyces</taxon>
    </lineage>
</organism>
<dbReference type="Proteomes" id="UP000269721">
    <property type="component" value="Unassembled WGS sequence"/>
</dbReference>
<evidence type="ECO:0000256" key="2">
    <source>
        <dbReference type="SAM" id="MobiDB-lite"/>
    </source>
</evidence>
<keyword evidence="1" id="KW-0175">Coiled coil</keyword>
<accession>A0A4P9WD40</accession>
<dbReference type="EMBL" id="KZ996268">
    <property type="protein sequence ID" value="RKO89138.1"/>
    <property type="molecule type" value="Genomic_DNA"/>
</dbReference>
<evidence type="ECO:0000313" key="3">
    <source>
        <dbReference type="EMBL" id="RKO89138.1"/>
    </source>
</evidence>